<sequence>MMKRNVKGLVLSSLIASLLPMAATASNKEPIKIAAVTSLTGVFAQQGEEALRGIQFAVDEANANGGIDGREVIIKTADDESTPEGARRVTERLSREGHKFVIGPISSSISLTLAQSMKRWDAVYFGILSKMDGLTGSHCNARLFRTNHSDRMDMAMMREWMKGVEGNSFAVIAADYNWGHDSATFFDVLTAEQGKGNKLSLFAPLGTTDFAPYITQLKAAGVDSIWVAMVGRDAIAFVRQAESFGLTAQSKLIGHSLIFNYLVEATEGATEGVWGNIGYGAEIDTEMNRTFVAAWQQRFGRFPTENEGQAYNGTRTIFEGVRLAGSVQPAAVASALEGARFDTIHGPALMRAEDHQLLIPNYMGKVSLADGKLRPVIEKTFGTDLYATPSAECRL</sequence>
<name>A0ABS1QLV2_9GAMM</name>
<dbReference type="Proteomes" id="UP000638570">
    <property type="component" value="Unassembled WGS sequence"/>
</dbReference>
<feature type="chain" id="PRO_5047171546" evidence="5">
    <location>
        <begin position="23"/>
        <end position="395"/>
    </location>
</feature>
<dbReference type="InterPro" id="IPR028081">
    <property type="entry name" value="Leu-bd"/>
</dbReference>
<comment type="similarity">
    <text evidence="1">Belongs to the leucine-binding protein family.</text>
</comment>
<evidence type="ECO:0000256" key="5">
    <source>
        <dbReference type="SAM" id="SignalP"/>
    </source>
</evidence>
<keyword evidence="3 5" id="KW-0732">Signal</keyword>
<dbReference type="PRINTS" id="PR00337">
    <property type="entry name" value="LEUILEVALBP"/>
</dbReference>
<keyword evidence="2" id="KW-0813">Transport</keyword>
<dbReference type="InterPro" id="IPR028082">
    <property type="entry name" value="Peripla_BP_I"/>
</dbReference>
<dbReference type="SUPFAM" id="SSF53822">
    <property type="entry name" value="Periplasmic binding protein-like I"/>
    <property type="match status" value="1"/>
</dbReference>
<dbReference type="EMBL" id="JAERTZ010000002">
    <property type="protein sequence ID" value="MBL1375851.1"/>
    <property type="molecule type" value="Genomic_DNA"/>
</dbReference>
<accession>A0ABS1QLV2</accession>
<reference evidence="8" key="1">
    <citation type="submission" date="2021-01" db="EMBL/GenBank/DDBJ databases">
        <title>Genome public.</title>
        <authorList>
            <person name="Liu C."/>
            <person name="Sun Q."/>
        </authorList>
    </citation>
    <scope>NUCLEOTIDE SEQUENCE [LARGE SCALE GENOMIC DNA]</scope>
    <source>
        <strain evidence="8">CGMCC 1.18722</strain>
    </source>
</reference>
<evidence type="ECO:0000256" key="3">
    <source>
        <dbReference type="ARBA" id="ARBA00022729"/>
    </source>
</evidence>
<comment type="caution">
    <text evidence="7">The sequence shown here is derived from an EMBL/GenBank/DDBJ whole genome shotgun (WGS) entry which is preliminary data.</text>
</comment>
<evidence type="ECO:0000313" key="8">
    <source>
        <dbReference type="Proteomes" id="UP000638570"/>
    </source>
</evidence>
<dbReference type="InterPro" id="IPR000709">
    <property type="entry name" value="Leu_Ile_Val-bd"/>
</dbReference>
<dbReference type="Pfam" id="PF13458">
    <property type="entry name" value="Peripla_BP_6"/>
    <property type="match status" value="1"/>
</dbReference>
<evidence type="ECO:0000256" key="2">
    <source>
        <dbReference type="ARBA" id="ARBA00022448"/>
    </source>
</evidence>
<gene>
    <name evidence="7" type="ORF">JKV55_00705</name>
</gene>
<dbReference type="PANTHER" id="PTHR30483:SF6">
    <property type="entry name" value="PERIPLASMIC BINDING PROTEIN OF ABC TRANSPORTER FOR NATURAL AMINO ACIDS"/>
    <property type="match status" value="1"/>
</dbReference>
<feature type="signal peptide" evidence="5">
    <location>
        <begin position="1"/>
        <end position="22"/>
    </location>
</feature>
<evidence type="ECO:0000313" key="7">
    <source>
        <dbReference type="EMBL" id="MBL1375851.1"/>
    </source>
</evidence>
<protein>
    <submittedName>
        <fullName evidence="7">ABC transporter substrate-binding protein</fullName>
    </submittedName>
</protein>
<evidence type="ECO:0000256" key="1">
    <source>
        <dbReference type="ARBA" id="ARBA00010062"/>
    </source>
</evidence>
<dbReference type="CDD" id="cd19989">
    <property type="entry name" value="PBP1_SBP-like"/>
    <property type="match status" value="1"/>
</dbReference>
<evidence type="ECO:0000259" key="6">
    <source>
        <dbReference type="Pfam" id="PF13458"/>
    </source>
</evidence>
<dbReference type="PANTHER" id="PTHR30483">
    <property type="entry name" value="LEUCINE-SPECIFIC-BINDING PROTEIN"/>
    <property type="match status" value="1"/>
</dbReference>
<dbReference type="RefSeq" id="WP_202081827.1">
    <property type="nucleotide sequence ID" value="NZ_JAERTZ010000002.1"/>
</dbReference>
<evidence type="ECO:0000256" key="4">
    <source>
        <dbReference type="ARBA" id="ARBA00022970"/>
    </source>
</evidence>
<organism evidence="7 8">
    <name type="scientific">Zobellella iuensis</name>
    <dbReference type="NCBI Taxonomy" id="2803811"/>
    <lineage>
        <taxon>Bacteria</taxon>
        <taxon>Pseudomonadati</taxon>
        <taxon>Pseudomonadota</taxon>
        <taxon>Gammaproteobacteria</taxon>
        <taxon>Aeromonadales</taxon>
        <taxon>Aeromonadaceae</taxon>
        <taxon>Zobellella</taxon>
    </lineage>
</organism>
<feature type="domain" description="Leucine-binding protein" evidence="6">
    <location>
        <begin position="30"/>
        <end position="369"/>
    </location>
</feature>
<keyword evidence="8" id="KW-1185">Reference proteome</keyword>
<dbReference type="InterPro" id="IPR051010">
    <property type="entry name" value="BCAA_transport"/>
</dbReference>
<dbReference type="Gene3D" id="3.40.50.2300">
    <property type="match status" value="2"/>
</dbReference>
<keyword evidence="4" id="KW-0029">Amino-acid transport</keyword>
<proteinExistence type="inferred from homology"/>